<name>A0ABY3CXE8_9PSED</name>
<gene>
    <name evidence="1" type="ORF">DZA28_30000</name>
</gene>
<organism evidence="1 2">
    <name type="scientific">Pseudomonas alloputida</name>
    <dbReference type="NCBI Taxonomy" id="1940621"/>
    <lineage>
        <taxon>Bacteria</taxon>
        <taxon>Pseudomonadati</taxon>
        <taxon>Pseudomonadota</taxon>
        <taxon>Gammaproteobacteria</taxon>
        <taxon>Pseudomonadales</taxon>
        <taxon>Pseudomonadaceae</taxon>
        <taxon>Pseudomonas</taxon>
    </lineage>
</organism>
<dbReference type="EMBL" id="QWEF01000020">
    <property type="protein sequence ID" value="TRZ57066.1"/>
    <property type="molecule type" value="Genomic_DNA"/>
</dbReference>
<keyword evidence="2" id="KW-1185">Reference proteome</keyword>
<protein>
    <submittedName>
        <fullName evidence="1">Uncharacterized protein</fullName>
    </submittedName>
</protein>
<evidence type="ECO:0000313" key="2">
    <source>
        <dbReference type="Proteomes" id="UP001165882"/>
    </source>
</evidence>
<evidence type="ECO:0000313" key="1">
    <source>
        <dbReference type="EMBL" id="TRZ57066.1"/>
    </source>
</evidence>
<dbReference type="Proteomes" id="UP001165882">
    <property type="component" value="Unassembled WGS sequence"/>
</dbReference>
<proteinExistence type="predicted"/>
<reference evidence="1 2" key="1">
    <citation type="journal article" date="2019" name="Biocontrol Sci. Technol.">
        <title>Pseudomonas putida strain B2017 produced as technical grade active ingredient controls fungal and bacterial crop diseases.</title>
        <authorList>
            <person name="Oliver C."/>
            <person name="Hernandez I."/>
            <person name="Caminal M."/>
            <person name="Lara J.M."/>
            <person name="Fernandez C."/>
        </authorList>
    </citation>
    <scope>NUCLEOTIDE SEQUENCE [LARGE SCALE GENOMIC DNA]</scope>
    <source>
        <strain evidence="1 2">B2017</strain>
    </source>
</reference>
<sequence length="121" mass="13796">MKAFGTSDDAACCAMLFDYIKSDAKKLYYYSDFVDAVSSLNLQDSIQNVQRCLNIFKSKRSGMLRQEYRYLDDDGVVHPVDVEDIQAAYANGALFLEWLNYPDPEFSTKIYIVFVSVEGSK</sequence>
<accession>A0ABY3CXE8</accession>
<comment type="caution">
    <text evidence="1">The sequence shown here is derived from an EMBL/GenBank/DDBJ whole genome shotgun (WGS) entry which is preliminary data.</text>
</comment>